<comment type="caution">
    <text evidence="5">The sequence shown here is derived from an EMBL/GenBank/DDBJ whole genome shotgun (WGS) entry which is preliminary data.</text>
</comment>
<dbReference type="GO" id="GO:0004252">
    <property type="term" value="F:serine-type endopeptidase activity"/>
    <property type="evidence" value="ECO:0007669"/>
    <property type="project" value="InterPro"/>
</dbReference>
<dbReference type="InterPro" id="IPR043504">
    <property type="entry name" value="Peptidase_S1_PA_chymotrypsin"/>
</dbReference>
<dbReference type="SUPFAM" id="SSF50494">
    <property type="entry name" value="Trypsin-like serine proteases"/>
    <property type="match status" value="1"/>
</dbReference>
<gene>
    <name evidence="5" type="primary">Mcpt8</name>
    <name evidence="5" type="ORF">G0U57_000656</name>
</gene>
<keyword evidence="6" id="KW-1185">Reference proteome</keyword>
<evidence type="ECO:0000313" key="6">
    <source>
        <dbReference type="Proteomes" id="UP000765507"/>
    </source>
</evidence>
<dbReference type="Pfam" id="PF00089">
    <property type="entry name" value="Trypsin"/>
    <property type="match status" value="1"/>
</dbReference>
<dbReference type="Gene3D" id="2.40.10.10">
    <property type="entry name" value="Trypsin-like serine proteases"/>
    <property type="match status" value="1"/>
</dbReference>
<dbReference type="InterPro" id="IPR001254">
    <property type="entry name" value="Trypsin_dom"/>
</dbReference>
<keyword evidence="5" id="KW-0645">Protease</keyword>
<evidence type="ECO:0000259" key="4">
    <source>
        <dbReference type="PROSITE" id="PS50240"/>
    </source>
</evidence>
<dbReference type="GO" id="GO:0006508">
    <property type="term" value="P:proteolysis"/>
    <property type="evidence" value="ECO:0007669"/>
    <property type="project" value="UniProtKB-KW"/>
</dbReference>
<keyword evidence="2" id="KW-0865">Zymogen</keyword>
<dbReference type="SMART" id="SM00020">
    <property type="entry name" value="Tryp_SPc"/>
    <property type="match status" value="1"/>
</dbReference>
<dbReference type="AlphaFoldDB" id="A0A8T1S2R9"/>
<dbReference type="Proteomes" id="UP000765507">
    <property type="component" value="Unassembled WGS sequence"/>
</dbReference>
<organism evidence="5 6">
    <name type="scientific">Chelydra serpentina</name>
    <name type="common">Snapping turtle</name>
    <name type="synonym">Testudo serpentina</name>
    <dbReference type="NCBI Taxonomy" id="8475"/>
    <lineage>
        <taxon>Eukaryota</taxon>
        <taxon>Metazoa</taxon>
        <taxon>Chordata</taxon>
        <taxon>Craniata</taxon>
        <taxon>Vertebrata</taxon>
        <taxon>Euteleostomi</taxon>
        <taxon>Archelosauria</taxon>
        <taxon>Testudinata</taxon>
        <taxon>Testudines</taxon>
        <taxon>Cryptodira</taxon>
        <taxon>Durocryptodira</taxon>
        <taxon>Americhelydia</taxon>
        <taxon>Chelydroidea</taxon>
        <taxon>Chelydridae</taxon>
        <taxon>Chelydra</taxon>
    </lineage>
</organism>
<dbReference type="InterPro" id="IPR033116">
    <property type="entry name" value="TRYPSIN_SER"/>
</dbReference>
<sequence length="127" mass="13237">MEKRAKLNGRVGTIGLPRSKERVKAGTVCSVAGWGRISTEYLLYPDTLQEVDVVVMQDAKCPKDSDGPYRHYNKSTMMCVGDPAECKDAALGDSGGPLVCGDTAQGIVAGGLAGSGVYTRVSPLGTG</sequence>
<keyword evidence="1" id="KW-0732">Signal</keyword>
<reference evidence="5 6" key="1">
    <citation type="journal article" date="2020" name="G3 (Bethesda)">
        <title>Draft Genome of the Common Snapping Turtle, Chelydra serpentina, a Model for Phenotypic Plasticity in Reptiles.</title>
        <authorList>
            <person name="Das D."/>
            <person name="Singh S.K."/>
            <person name="Bierstedt J."/>
            <person name="Erickson A."/>
            <person name="Galli G.L.J."/>
            <person name="Crossley D.A. 2nd"/>
            <person name="Rhen T."/>
        </authorList>
    </citation>
    <scope>NUCLEOTIDE SEQUENCE [LARGE SCALE GENOMIC DNA]</scope>
    <source>
        <strain evidence="5">KW</strain>
    </source>
</reference>
<dbReference type="PANTHER" id="PTHR24271">
    <property type="entry name" value="KALLIKREIN-RELATED"/>
    <property type="match status" value="1"/>
</dbReference>
<name>A0A8T1S2R9_CHESE</name>
<accession>A0A8T1S2R9</accession>
<evidence type="ECO:0000256" key="3">
    <source>
        <dbReference type="ARBA" id="ARBA00023157"/>
    </source>
</evidence>
<keyword evidence="3" id="KW-1015">Disulfide bond</keyword>
<feature type="domain" description="Peptidase S1" evidence="4">
    <location>
        <begin position="1"/>
        <end position="127"/>
    </location>
</feature>
<dbReference type="PROSITE" id="PS50240">
    <property type="entry name" value="TRYPSIN_DOM"/>
    <property type="match status" value="1"/>
</dbReference>
<evidence type="ECO:0000256" key="1">
    <source>
        <dbReference type="ARBA" id="ARBA00022729"/>
    </source>
</evidence>
<dbReference type="PROSITE" id="PS00135">
    <property type="entry name" value="TRYPSIN_SER"/>
    <property type="match status" value="1"/>
</dbReference>
<evidence type="ECO:0000313" key="5">
    <source>
        <dbReference type="EMBL" id="KAG6922874.1"/>
    </source>
</evidence>
<dbReference type="PANTHER" id="PTHR24271:SF81">
    <property type="entry name" value="GRANZYME B"/>
    <property type="match status" value="1"/>
</dbReference>
<evidence type="ECO:0000256" key="2">
    <source>
        <dbReference type="ARBA" id="ARBA00023145"/>
    </source>
</evidence>
<proteinExistence type="predicted"/>
<dbReference type="GO" id="GO:0005737">
    <property type="term" value="C:cytoplasm"/>
    <property type="evidence" value="ECO:0007669"/>
    <property type="project" value="TreeGrafter"/>
</dbReference>
<keyword evidence="5" id="KW-0378">Hydrolase</keyword>
<dbReference type="EMBL" id="JAHGAV010001094">
    <property type="protein sequence ID" value="KAG6922874.1"/>
    <property type="molecule type" value="Genomic_DNA"/>
</dbReference>
<dbReference type="InterPro" id="IPR009003">
    <property type="entry name" value="Peptidase_S1_PA"/>
</dbReference>
<protein>
    <submittedName>
        <fullName evidence="5">Mast cell protease 8</fullName>
    </submittedName>
</protein>